<dbReference type="Gene3D" id="1.20.1740.10">
    <property type="entry name" value="Amino acid/polyamine transporter I"/>
    <property type="match status" value="1"/>
</dbReference>
<sequence>MNRFITSALQRKPLQLVRQQAHLSDEPPSRYSALSILDETHAGESSHPIIHPNSSTLHEHDPSSPTLHTTTEAPIRHMSLFDLISFGVGCTIGSGVFVLAGVAARNHAGPSSSISYLLAGLVATLSGLPYAELSAAFPMDGSTYSYAYITLGEVWAVMSSLCQTLEYGVTSAAVARSWGNKFGDFISEGEGGADSVDNEAWWGKVLESGTIVNPMAAVIALACTLVLLCGVQESKFATNMISCLKVALISFMIVGGFLLASPVIPQKDPDNPRPASFSNWDPFAPGGFEGISEAAAILFFAFLGFDMICNLSGEAKNPVKDVPRAVVSTLMIDAVIYMLAVLSLTAMLPYTEISTVSGFPRAFGANGWVWAEKLTAIGEIVTLPLVVLTSIQGQTRLFFAMSKDKLVPKFFSKLSFTPPLFLRFVAPKEEKVGNLTYNLYFCGALIMLLSLLVPFQYLDELISSGALFLFSVTDCCLLTLRYKCPSESFLGTREEIDDRSVFSIVVQRELSLGRIMIILNVFSFASGLSFVYIKLIPLKYALTALFALLAFGVTVYMSWNCKENSTTRFALEGDGYGIGRRRFRTPMVPYLPALGIFANWFMIANIGWVGIVMLSGYLLFGVLVYGTFCSGKSLVNSSTSMFSGGLGGSTKNEDLHEALLLDSEDNFNSGSSRLNIS</sequence>
<feature type="domain" description="Cationic amino acid transporter C-terminal" evidence="7">
    <location>
        <begin position="583"/>
        <end position="627"/>
    </location>
</feature>
<dbReference type="Pfam" id="PF13520">
    <property type="entry name" value="AA_permease_2"/>
    <property type="match status" value="1"/>
</dbReference>
<feature type="transmembrane region" description="Helical" evidence="6">
    <location>
        <begin position="437"/>
        <end position="455"/>
    </location>
</feature>
<feature type="transmembrane region" description="Helical" evidence="6">
    <location>
        <begin position="243"/>
        <end position="264"/>
    </location>
</feature>
<evidence type="ECO:0000256" key="1">
    <source>
        <dbReference type="ARBA" id="ARBA00004141"/>
    </source>
</evidence>
<gene>
    <name evidence="8" type="ORF">ACHAWO_012653</name>
</gene>
<dbReference type="EMBL" id="JALLPJ020000538">
    <property type="protein sequence ID" value="KAL3789120.1"/>
    <property type="molecule type" value="Genomic_DNA"/>
</dbReference>
<name>A0ABD3PSD5_9STRA</name>
<keyword evidence="9" id="KW-1185">Reference proteome</keyword>
<feature type="transmembrane region" description="Helical" evidence="6">
    <location>
        <begin position="539"/>
        <end position="559"/>
    </location>
</feature>
<evidence type="ECO:0000256" key="5">
    <source>
        <dbReference type="SAM" id="MobiDB-lite"/>
    </source>
</evidence>
<keyword evidence="4 6" id="KW-0472">Membrane</keyword>
<dbReference type="Proteomes" id="UP001530400">
    <property type="component" value="Unassembled WGS sequence"/>
</dbReference>
<dbReference type="InterPro" id="IPR029485">
    <property type="entry name" value="CAT_C"/>
</dbReference>
<feature type="transmembrane region" description="Helical" evidence="6">
    <location>
        <begin position="83"/>
        <end position="102"/>
    </location>
</feature>
<feature type="transmembrane region" description="Helical" evidence="6">
    <location>
        <begin position="368"/>
        <end position="391"/>
    </location>
</feature>
<reference evidence="8 9" key="1">
    <citation type="submission" date="2024-10" db="EMBL/GenBank/DDBJ databases">
        <title>Updated reference genomes for cyclostephanoid diatoms.</title>
        <authorList>
            <person name="Roberts W.R."/>
            <person name="Alverson A.J."/>
        </authorList>
    </citation>
    <scope>NUCLEOTIDE SEQUENCE [LARGE SCALE GENOMIC DNA]</scope>
    <source>
        <strain evidence="8 9">AJA010-31</strain>
    </source>
</reference>
<evidence type="ECO:0000313" key="8">
    <source>
        <dbReference type="EMBL" id="KAL3789120.1"/>
    </source>
</evidence>
<evidence type="ECO:0000256" key="4">
    <source>
        <dbReference type="ARBA" id="ARBA00023136"/>
    </source>
</evidence>
<feature type="transmembrane region" description="Helical" evidence="6">
    <location>
        <begin position="211"/>
        <end position="231"/>
    </location>
</feature>
<keyword evidence="2 6" id="KW-0812">Transmembrane</keyword>
<comment type="subcellular location">
    <subcellularLocation>
        <location evidence="1">Membrane</location>
        <topology evidence="1">Multi-pass membrane protein</topology>
    </subcellularLocation>
</comment>
<dbReference type="PANTHER" id="PTHR43243:SF82">
    <property type="entry name" value="CATIONIC AMINO ACID TRANSPORTER C-TERMINAL DOMAIN-CONTAINING PROTEIN"/>
    <property type="match status" value="1"/>
</dbReference>
<evidence type="ECO:0000256" key="6">
    <source>
        <dbReference type="SAM" id="Phobius"/>
    </source>
</evidence>
<dbReference type="Pfam" id="PF13906">
    <property type="entry name" value="AA_permease_C"/>
    <property type="match status" value="1"/>
</dbReference>
<comment type="caution">
    <text evidence="8">The sequence shown here is derived from an EMBL/GenBank/DDBJ whole genome shotgun (WGS) entry which is preliminary data.</text>
</comment>
<feature type="transmembrane region" description="Helical" evidence="6">
    <location>
        <begin position="114"/>
        <end position="131"/>
    </location>
</feature>
<feature type="transmembrane region" description="Helical" evidence="6">
    <location>
        <begin position="325"/>
        <end position="348"/>
    </location>
</feature>
<evidence type="ECO:0000259" key="7">
    <source>
        <dbReference type="Pfam" id="PF13906"/>
    </source>
</evidence>
<feature type="transmembrane region" description="Helical" evidence="6">
    <location>
        <begin position="515"/>
        <end position="533"/>
    </location>
</feature>
<keyword evidence="3 6" id="KW-1133">Transmembrane helix</keyword>
<evidence type="ECO:0000256" key="2">
    <source>
        <dbReference type="ARBA" id="ARBA00022692"/>
    </source>
</evidence>
<dbReference type="InterPro" id="IPR002293">
    <property type="entry name" value="AA/rel_permease1"/>
</dbReference>
<organism evidence="8 9">
    <name type="scientific">Cyclotella atomus</name>
    <dbReference type="NCBI Taxonomy" id="382360"/>
    <lineage>
        <taxon>Eukaryota</taxon>
        <taxon>Sar</taxon>
        <taxon>Stramenopiles</taxon>
        <taxon>Ochrophyta</taxon>
        <taxon>Bacillariophyta</taxon>
        <taxon>Coscinodiscophyceae</taxon>
        <taxon>Thalassiosirophycidae</taxon>
        <taxon>Stephanodiscales</taxon>
        <taxon>Stephanodiscaceae</taxon>
        <taxon>Cyclotella</taxon>
    </lineage>
</organism>
<evidence type="ECO:0000313" key="9">
    <source>
        <dbReference type="Proteomes" id="UP001530400"/>
    </source>
</evidence>
<proteinExistence type="predicted"/>
<protein>
    <recommendedName>
        <fullName evidence="7">Cationic amino acid transporter C-terminal domain-containing protein</fullName>
    </recommendedName>
</protein>
<dbReference type="PANTHER" id="PTHR43243">
    <property type="entry name" value="INNER MEMBRANE TRANSPORTER YGJI-RELATED"/>
    <property type="match status" value="1"/>
</dbReference>
<evidence type="ECO:0000256" key="3">
    <source>
        <dbReference type="ARBA" id="ARBA00022989"/>
    </source>
</evidence>
<accession>A0ABD3PSD5</accession>
<dbReference type="AlphaFoldDB" id="A0ABD3PSD5"/>
<feature type="transmembrane region" description="Helical" evidence="6">
    <location>
        <begin position="294"/>
        <end position="313"/>
    </location>
</feature>
<feature type="region of interest" description="Disordered" evidence="5">
    <location>
        <begin position="44"/>
        <end position="69"/>
    </location>
</feature>
<dbReference type="GO" id="GO:0016020">
    <property type="term" value="C:membrane"/>
    <property type="evidence" value="ECO:0007669"/>
    <property type="project" value="UniProtKB-SubCell"/>
</dbReference>
<feature type="transmembrane region" description="Helical" evidence="6">
    <location>
        <begin position="590"/>
        <end position="611"/>
    </location>
</feature>